<reference evidence="2 3" key="1">
    <citation type="journal article" date="2022" name="Nat. Plants">
        <title>Genomes of leafy and leafless Platanthera orchids illuminate the evolution of mycoheterotrophy.</title>
        <authorList>
            <person name="Li M.H."/>
            <person name="Liu K.W."/>
            <person name="Li Z."/>
            <person name="Lu H.C."/>
            <person name="Ye Q.L."/>
            <person name="Zhang D."/>
            <person name="Wang J.Y."/>
            <person name="Li Y.F."/>
            <person name="Zhong Z.M."/>
            <person name="Liu X."/>
            <person name="Yu X."/>
            <person name="Liu D.K."/>
            <person name="Tu X.D."/>
            <person name="Liu B."/>
            <person name="Hao Y."/>
            <person name="Liao X.Y."/>
            <person name="Jiang Y.T."/>
            <person name="Sun W.H."/>
            <person name="Chen J."/>
            <person name="Chen Y.Q."/>
            <person name="Ai Y."/>
            <person name="Zhai J.W."/>
            <person name="Wu S.S."/>
            <person name="Zhou Z."/>
            <person name="Hsiao Y.Y."/>
            <person name="Wu W.L."/>
            <person name="Chen Y.Y."/>
            <person name="Lin Y.F."/>
            <person name="Hsu J.L."/>
            <person name="Li C.Y."/>
            <person name="Wang Z.W."/>
            <person name="Zhao X."/>
            <person name="Zhong W.Y."/>
            <person name="Ma X.K."/>
            <person name="Ma L."/>
            <person name="Huang J."/>
            <person name="Chen G.Z."/>
            <person name="Huang M.Z."/>
            <person name="Huang L."/>
            <person name="Peng D.H."/>
            <person name="Luo Y.B."/>
            <person name="Zou S.Q."/>
            <person name="Chen S.P."/>
            <person name="Lan S."/>
            <person name="Tsai W.C."/>
            <person name="Van de Peer Y."/>
            <person name="Liu Z.J."/>
        </authorList>
    </citation>
    <scope>NUCLEOTIDE SEQUENCE [LARGE SCALE GENOMIC DNA]</scope>
    <source>
        <strain evidence="2">Lor288</strain>
    </source>
</reference>
<proteinExistence type="predicted"/>
<name>A0ABR2MJK7_9ASPA</name>
<feature type="region of interest" description="Disordered" evidence="1">
    <location>
        <begin position="1"/>
        <end position="29"/>
    </location>
</feature>
<keyword evidence="3" id="KW-1185">Reference proteome</keyword>
<organism evidence="2 3">
    <name type="scientific">Platanthera guangdongensis</name>
    <dbReference type="NCBI Taxonomy" id="2320717"/>
    <lineage>
        <taxon>Eukaryota</taxon>
        <taxon>Viridiplantae</taxon>
        <taxon>Streptophyta</taxon>
        <taxon>Embryophyta</taxon>
        <taxon>Tracheophyta</taxon>
        <taxon>Spermatophyta</taxon>
        <taxon>Magnoliopsida</taxon>
        <taxon>Liliopsida</taxon>
        <taxon>Asparagales</taxon>
        <taxon>Orchidaceae</taxon>
        <taxon>Orchidoideae</taxon>
        <taxon>Orchideae</taxon>
        <taxon>Orchidinae</taxon>
        <taxon>Platanthera</taxon>
    </lineage>
</organism>
<accession>A0ABR2MJK7</accession>
<evidence type="ECO:0000256" key="1">
    <source>
        <dbReference type="SAM" id="MobiDB-lite"/>
    </source>
</evidence>
<comment type="caution">
    <text evidence="2">The sequence shown here is derived from an EMBL/GenBank/DDBJ whole genome shotgun (WGS) entry which is preliminary data.</text>
</comment>
<protein>
    <submittedName>
        <fullName evidence="2">Uncharacterized protein</fullName>
    </submittedName>
</protein>
<evidence type="ECO:0000313" key="3">
    <source>
        <dbReference type="Proteomes" id="UP001412067"/>
    </source>
</evidence>
<dbReference type="Proteomes" id="UP001412067">
    <property type="component" value="Unassembled WGS sequence"/>
</dbReference>
<dbReference type="EMBL" id="JBBWWR010000007">
    <property type="protein sequence ID" value="KAK8963876.1"/>
    <property type="molecule type" value="Genomic_DNA"/>
</dbReference>
<evidence type="ECO:0000313" key="2">
    <source>
        <dbReference type="EMBL" id="KAK8963876.1"/>
    </source>
</evidence>
<sequence length="97" mass="11030">MSQAPPASNFLRPPLHRQRTNRKYETSAATKASGFTLKSRFNLAVPTSHCFCCSNLRAFRFCPKIVIYYCFYRSNLQSIAFLLGFAPSTPALFFLHS</sequence>
<gene>
    <name evidence="2" type="ORF">KSP40_PGU008626</name>
</gene>